<dbReference type="Gene3D" id="3.20.20.10">
    <property type="entry name" value="Alanine racemase"/>
    <property type="match status" value="1"/>
</dbReference>
<evidence type="ECO:0000256" key="1">
    <source>
        <dbReference type="ARBA" id="ARBA00001933"/>
    </source>
</evidence>
<comment type="cofactor">
    <cofactor evidence="1">
        <name>pyridoxal 5'-phosphate</name>
        <dbReference type="ChEBI" id="CHEBI:597326"/>
    </cofactor>
</comment>
<proteinExistence type="inferred from homology"/>
<dbReference type="InterPro" id="IPR002433">
    <property type="entry name" value="Orn_de-COase"/>
</dbReference>
<comment type="similarity">
    <text evidence="2">Belongs to the Orn/Lys/Arg decarboxylase class-II family.</text>
</comment>
<dbReference type="InterPro" id="IPR022644">
    <property type="entry name" value="De-COase2_N"/>
</dbReference>
<dbReference type="PRINTS" id="PR01182">
    <property type="entry name" value="ORNDCRBXLASE"/>
</dbReference>
<organism evidence="11 12">
    <name type="scientific">Scylla paramamosain</name>
    <name type="common">Mud crab</name>
    <dbReference type="NCBI Taxonomy" id="85552"/>
    <lineage>
        <taxon>Eukaryota</taxon>
        <taxon>Metazoa</taxon>
        <taxon>Ecdysozoa</taxon>
        <taxon>Arthropoda</taxon>
        <taxon>Crustacea</taxon>
        <taxon>Multicrustacea</taxon>
        <taxon>Malacostraca</taxon>
        <taxon>Eumalacostraca</taxon>
        <taxon>Eucarida</taxon>
        <taxon>Decapoda</taxon>
        <taxon>Pleocyemata</taxon>
        <taxon>Brachyura</taxon>
        <taxon>Eubrachyura</taxon>
        <taxon>Portunoidea</taxon>
        <taxon>Portunidae</taxon>
        <taxon>Portuninae</taxon>
        <taxon>Scylla</taxon>
    </lineage>
</organism>
<name>A0AAW0TDQ5_SCYPA</name>
<dbReference type="SUPFAM" id="SSF51419">
    <property type="entry name" value="PLP-binding barrel"/>
    <property type="match status" value="1"/>
</dbReference>
<dbReference type="Pfam" id="PF02784">
    <property type="entry name" value="Orn_Arg_deC_N"/>
    <property type="match status" value="1"/>
</dbReference>
<comment type="catalytic activity">
    <reaction evidence="9">
        <text>L-ornithine + H(+) = putrescine + CO2</text>
        <dbReference type="Rhea" id="RHEA:22964"/>
        <dbReference type="ChEBI" id="CHEBI:15378"/>
        <dbReference type="ChEBI" id="CHEBI:16526"/>
        <dbReference type="ChEBI" id="CHEBI:46911"/>
        <dbReference type="ChEBI" id="CHEBI:326268"/>
        <dbReference type="EC" id="4.1.1.17"/>
    </reaction>
</comment>
<dbReference type="GO" id="GO:0005737">
    <property type="term" value="C:cytoplasm"/>
    <property type="evidence" value="ECO:0007669"/>
    <property type="project" value="TreeGrafter"/>
</dbReference>
<keyword evidence="3" id="KW-0663">Pyridoxal phosphate</keyword>
<keyword evidence="12" id="KW-1185">Reference proteome</keyword>
<dbReference type="InterPro" id="IPR000183">
    <property type="entry name" value="Orn/DAP/Arg_de-COase"/>
</dbReference>
<evidence type="ECO:0000256" key="3">
    <source>
        <dbReference type="ARBA" id="ARBA00022898"/>
    </source>
</evidence>
<comment type="pathway">
    <text evidence="6">Amine and polyamine biosynthesis; putrescine biosynthesis via L-ornithine pathway; putrescine from L-ornithine: step 1/1.</text>
</comment>
<dbReference type="EC" id="4.1.1.17" evidence="7"/>
<evidence type="ECO:0000256" key="2">
    <source>
        <dbReference type="ARBA" id="ARBA00008872"/>
    </source>
</evidence>
<dbReference type="AlphaFoldDB" id="A0AAW0TDQ5"/>
<reference evidence="11 12" key="1">
    <citation type="submission" date="2023-03" db="EMBL/GenBank/DDBJ databases">
        <title>High-quality genome of Scylla paramamosain provides insights in environmental adaptation.</title>
        <authorList>
            <person name="Zhang L."/>
        </authorList>
    </citation>
    <scope>NUCLEOTIDE SEQUENCE [LARGE SCALE GENOMIC DNA]</scope>
    <source>
        <strain evidence="11">LZ_2023a</strain>
        <tissue evidence="11">Muscle</tissue>
    </source>
</reference>
<dbReference type="GO" id="GO:0033387">
    <property type="term" value="P:putrescine biosynthetic process from arginine, via ornithine"/>
    <property type="evidence" value="ECO:0007669"/>
    <property type="project" value="TreeGrafter"/>
</dbReference>
<keyword evidence="5" id="KW-0456">Lyase</keyword>
<keyword evidence="4" id="KW-0620">Polyamine biosynthesis</keyword>
<dbReference type="PRINTS" id="PR01179">
    <property type="entry name" value="ODADCRBXLASE"/>
</dbReference>
<evidence type="ECO:0000256" key="4">
    <source>
        <dbReference type="ARBA" id="ARBA00023115"/>
    </source>
</evidence>
<dbReference type="PANTHER" id="PTHR11482:SF6">
    <property type="entry name" value="ORNITHINE DECARBOXYLASE 1-RELATED"/>
    <property type="match status" value="1"/>
</dbReference>
<gene>
    <name evidence="11" type="ORF">O3P69_012246</name>
</gene>
<dbReference type="EMBL" id="JARAKH010000033">
    <property type="protein sequence ID" value="KAK8385278.1"/>
    <property type="molecule type" value="Genomic_DNA"/>
</dbReference>
<dbReference type="InterPro" id="IPR022653">
    <property type="entry name" value="De-COase2_pyr-phos_BS"/>
</dbReference>
<dbReference type="PROSITE" id="PS00878">
    <property type="entry name" value="ODR_DC_2_1"/>
    <property type="match status" value="1"/>
</dbReference>
<accession>A0AAW0TDQ5</accession>
<evidence type="ECO:0000313" key="11">
    <source>
        <dbReference type="EMBL" id="KAK8385278.1"/>
    </source>
</evidence>
<dbReference type="PANTHER" id="PTHR11482">
    <property type="entry name" value="ARGININE/DIAMINOPIMELATE/ORNITHINE DECARBOXYLASE"/>
    <property type="match status" value="1"/>
</dbReference>
<comment type="subunit">
    <text evidence="8">Homodimer. Only the dimer is catalytically active, as the active sites are constructed of residues from both monomers.</text>
</comment>
<evidence type="ECO:0000259" key="10">
    <source>
        <dbReference type="Pfam" id="PF02784"/>
    </source>
</evidence>
<protein>
    <recommendedName>
        <fullName evidence="7">ornithine decarboxylase</fullName>
        <ecNumber evidence="7">4.1.1.17</ecNumber>
    </recommendedName>
</protein>
<comment type="caution">
    <text evidence="11">The sequence shown here is derived from an EMBL/GenBank/DDBJ whole genome shotgun (WGS) entry which is preliminary data.</text>
</comment>
<sequence length="139" mass="15871">MKTKCTFFAESARILNEETVMDVIREKTEELEQEDPFYILDVGDIVEKVKLWKMKLPRVKPFYAVKCNNHPTVLKILAALGTGFDCASKLGVDQTRIIFANPCKPLSHLRSASKLQIPLMTFDSESELQKISVYYPEAK</sequence>
<evidence type="ECO:0000256" key="6">
    <source>
        <dbReference type="ARBA" id="ARBA00034115"/>
    </source>
</evidence>
<dbReference type="InterPro" id="IPR029066">
    <property type="entry name" value="PLP-binding_barrel"/>
</dbReference>
<dbReference type="Proteomes" id="UP001487740">
    <property type="component" value="Unassembled WGS sequence"/>
</dbReference>
<evidence type="ECO:0000313" key="12">
    <source>
        <dbReference type="Proteomes" id="UP001487740"/>
    </source>
</evidence>
<evidence type="ECO:0000256" key="8">
    <source>
        <dbReference type="ARBA" id="ARBA00046672"/>
    </source>
</evidence>
<dbReference type="GO" id="GO:0004586">
    <property type="term" value="F:ornithine decarboxylase activity"/>
    <property type="evidence" value="ECO:0007669"/>
    <property type="project" value="UniProtKB-EC"/>
</dbReference>
<feature type="domain" description="Orn/DAP/Arg decarboxylase 2 N-terminal" evidence="10">
    <location>
        <begin position="43"/>
        <end position="138"/>
    </location>
</feature>
<evidence type="ECO:0000256" key="9">
    <source>
        <dbReference type="ARBA" id="ARBA00049127"/>
    </source>
</evidence>
<evidence type="ECO:0000256" key="7">
    <source>
        <dbReference type="ARBA" id="ARBA00034138"/>
    </source>
</evidence>
<evidence type="ECO:0000256" key="5">
    <source>
        <dbReference type="ARBA" id="ARBA00023239"/>
    </source>
</evidence>